<reference evidence="1 2" key="1">
    <citation type="submission" date="2019-05" db="EMBL/GenBank/DDBJ databases">
        <title>Another draft genome of Portunus trituberculatus and its Hox gene families provides insights of decapod evolution.</title>
        <authorList>
            <person name="Jeong J.-H."/>
            <person name="Song I."/>
            <person name="Kim S."/>
            <person name="Choi T."/>
            <person name="Kim D."/>
            <person name="Ryu S."/>
            <person name="Kim W."/>
        </authorList>
    </citation>
    <scope>NUCLEOTIDE SEQUENCE [LARGE SCALE GENOMIC DNA]</scope>
    <source>
        <tissue evidence="1">Muscle</tissue>
    </source>
</reference>
<dbReference type="Proteomes" id="UP000324222">
    <property type="component" value="Unassembled WGS sequence"/>
</dbReference>
<sequence length="35" mass="4019">MPLGVDVFHFQHLVTRVLCHSLPKLPQGRVRHGSR</sequence>
<keyword evidence="2" id="KW-1185">Reference proteome</keyword>
<evidence type="ECO:0000313" key="1">
    <source>
        <dbReference type="EMBL" id="MPD01631.1"/>
    </source>
</evidence>
<protein>
    <submittedName>
        <fullName evidence="1">Uncharacterized protein</fullName>
    </submittedName>
</protein>
<evidence type="ECO:0000313" key="2">
    <source>
        <dbReference type="Proteomes" id="UP000324222"/>
    </source>
</evidence>
<accession>A0A5B7JXM3</accession>
<name>A0A5B7JXM3_PORTR</name>
<dbReference type="AlphaFoldDB" id="A0A5B7JXM3"/>
<organism evidence="1 2">
    <name type="scientific">Portunus trituberculatus</name>
    <name type="common">Swimming crab</name>
    <name type="synonym">Neptunus trituberculatus</name>
    <dbReference type="NCBI Taxonomy" id="210409"/>
    <lineage>
        <taxon>Eukaryota</taxon>
        <taxon>Metazoa</taxon>
        <taxon>Ecdysozoa</taxon>
        <taxon>Arthropoda</taxon>
        <taxon>Crustacea</taxon>
        <taxon>Multicrustacea</taxon>
        <taxon>Malacostraca</taxon>
        <taxon>Eumalacostraca</taxon>
        <taxon>Eucarida</taxon>
        <taxon>Decapoda</taxon>
        <taxon>Pleocyemata</taxon>
        <taxon>Brachyura</taxon>
        <taxon>Eubrachyura</taxon>
        <taxon>Portunoidea</taxon>
        <taxon>Portunidae</taxon>
        <taxon>Portuninae</taxon>
        <taxon>Portunus</taxon>
    </lineage>
</organism>
<comment type="caution">
    <text evidence="1">The sequence shown here is derived from an EMBL/GenBank/DDBJ whole genome shotgun (WGS) entry which is preliminary data.</text>
</comment>
<dbReference type="EMBL" id="VSRR010127981">
    <property type="protein sequence ID" value="MPD01631.1"/>
    <property type="molecule type" value="Genomic_DNA"/>
</dbReference>
<proteinExistence type="predicted"/>
<gene>
    <name evidence="1" type="ORF">E2C01_097167</name>
</gene>